<protein>
    <submittedName>
        <fullName evidence="7">Aspartic protease</fullName>
    </submittedName>
</protein>
<dbReference type="OrthoDB" id="660550at2759"/>
<dbReference type="PANTHER" id="PTHR47966">
    <property type="entry name" value="BETA-SITE APP-CLEAVING ENZYME, ISOFORM A-RELATED"/>
    <property type="match status" value="1"/>
</dbReference>
<dbReference type="GO" id="GO:0006508">
    <property type="term" value="P:proteolysis"/>
    <property type="evidence" value="ECO:0007669"/>
    <property type="project" value="UniProtKB-KW"/>
</dbReference>
<dbReference type="InterPro" id="IPR034164">
    <property type="entry name" value="Pepsin-like_dom"/>
</dbReference>
<feature type="signal peptide" evidence="5">
    <location>
        <begin position="1"/>
        <end position="16"/>
    </location>
</feature>
<keyword evidence="5" id="KW-0732">Signal</keyword>
<evidence type="ECO:0000256" key="3">
    <source>
        <dbReference type="PIRSR" id="PIRSR601461-1"/>
    </source>
</evidence>
<comment type="similarity">
    <text evidence="1 4">Belongs to the peptidase A1 family.</text>
</comment>
<evidence type="ECO:0000256" key="2">
    <source>
        <dbReference type="ARBA" id="ARBA00022750"/>
    </source>
</evidence>
<dbReference type="PANTHER" id="PTHR47966:SF51">
    <property type="entry name" value="BETA-SITE APP-CLEAVING ENZYME, ISOFORM A-RELATED"/>
    <property type="match status" value="1"/>
</dbReference>
<reference evidence="7 8" key="1">
    <citation type="journal article" date="2016" name="Mol. Biol. Evol.">
        <title>Comparative Genomics of Early-Diverging Mushroom-Forming Fungi Provides Insights into the Origins of Lignocellulose Decay Capabilities.</title>
        <authorList>
            <person name="Nagy L.G."/>
            <person name="Riley R."/>
            <person name="Tritt A."/>
            <person name="Adam C."/>
            <person name="Daum C."/>
            <person name="Floudas D."/>
            <person name="Sun H."/>
            <person name="Yadav J.S."/>
            <person name="Pangilinan J."/>
            <person name="Larsson K.H."/>
            <person name="Matsuura K."/>
            <person name="Barry K."/>
            <person name="Labutti K."/>
            <person name="Kuo R."/>
            <person name="Ohm R.A."/>
            <person name="Bhattacharya S.S."/>
            <person name="Shirouzu T."/>
            <person name="Yoshinaga Y."/>
            <person name="Martin F.M."/>
            <person name="Grigoriev I.V."/>
            <person name="Hibbett D.S."/>
        </authorList>
    </citation>
    <scope>NUCLEOTIDE SEQUENCE [LARGE SCALE GENOMIC DNA]</scope>
    <source>
        <strain evidence="7 8">HHB9708</strain>
    </source>
</reference>
<dbReference type="Gene3D" id="2.40.70.10">
    <property type="entry name" value="Acid Proteases"/>
    <property type="match status" value="2"/>
</dbReference>
<sequence>MLQAIFFLTLVSLIHCSPLLVAPQPATFPISRRFNLDLSFGNLLQRDQARARAFLDRAGRNPGKRAPPPANVGVENSGTIYLSTVGIGTPPTEYTLLVDTGSSNTWVGADRSYRQTSSSRCTGNGTGPVSMSYGSGSFKGQECFDTVTLGNGLTITNQSIGVASQSSGFGGIDGILGLGPVDLTYQSVDGVSSVPTVMDNLYAQGTIPQEILGIYFQPSSESHSPNGELTYGGVDASKYTGAITYTPITSAYPSYAFWGIDQNLTYGSTSLSPRLSGIVDTGTTLLLLATDIYDKYVQATGARLDKNSGLLRITQAQYQNLQNLNFIIGGTTFTLTPNGQIWPRSSNNYIGGDYDSIYLIVGDMGYKSGQGFDFINGYAFLERFYSVYDTTNQRVGFATTPYTTSTSN</sequence>
<dbReference type="STRING" id="1314777.A0A164PCQ1"/>
<dbReference type="Proteomes" id="UP000076722">
    <property type="component" value="Unassembled WGS sequence"/>
</dbReference>
<dbReference type="InterPro" id="IPR001969">
    <property type="entry name" value="Aspartic_peptidase_AS"/>
</dbReference>
<feature type="domain" description="Peptidase A1" evidence="6">
    <location>
        <begin position="81"/>
        <end position="398"/>
    </location>
</feature>
<keyword evidence="2 4" id="KW-0064">Aspartyl protease</keyword>
<organism evidence="7 8">
    <name type="scientific">Sistotremastrum niveocremeum HHB9708</name>
    <dbReference type="NCBI Taxonomy" id="1314777"/>
    <lineage>
        <taxon>Eukaryota</taxon>
        <taxon>Fungi</taxon>
        <taxon>Dikarya</taxon>
        <taxon>Basidiomycota</taxon>
        <taxon>Agaricomycotina</taxon>
        <taxon>Agaricomycetes</taxon>
        <taxon>Sistotremastrales</taxon>
        <taxon>Sistotremastraceae</taxon>
        <taxon>Sertulicium</taxon>
        <taxon>Sertulicium niveocremeum</taxon>
    </lineage>
</organism>
<dbReference type="EMBL" id="KV419435">
    <property type="protein sequence ID" value="KZS88596.1"/>
    <property type="molecule type" value="Genomic_DNA"/>
</dbReference>
<name>A0A164PCQ1_9AGAM</name>
<keyword evidence="8" id="KW-1185">Reference proteome</keyword>
<evidence type="ECO:0000256" key="1">
    <source>
        <dbReference type="ARBA" id="ARBA00007447"/>
    </source>
</evidence>
<proteinExistence type="inferred from homology"/>
<dbReference type="AlphaFoldDB" id="A0A164PCQ1"/>
<accession>A0A164PCQ1</accession>
<evidence type="ECO:0000313" key="7">
    <source>
        <dbReference type="EMBL" id="KZS88596.1"/>
    </source>
</evidence>
<dbReference type="InterPro" id="IPR021109">
    <property type="entry name" value="Peptidase_aspartic_dom_sf"/>
</dbReference>
<keyword evidence="4 7" id="KW-0645">Protease</keyword>
<keyword evidence="4" id="KW-0378">Hydrolase</keyword>
<gene>
    <name evidence="7" type="ORF">SISNIDRAFT_552524</name>
</gene>
<evidence type="ECO:0000256" key="5">
    <source>
        <dbReference type="SAM" id="SignalP"/>
    </source>
</evidence>
<evidence type="ECO:0000313" key="8">
    <source>
        <dbReference type="Proteomes" id="UP000076722"/>
    </source>
</evidence>
<dbReference type="PRINTS" id="PR00792">
    <property type="entry name" value="PEPSIN"/>
</dbReference>
<evidence type="ECO:0000256" key="4">
    <source>
        <dbReference type="RuleBase" id="RU000454"/>
    </source>
</evidence>
<dbReference type="Pfam" id="PF00026">
    <property type="entry name" value="Asp"/>
    <property type="match status" value="1"/>
</dbReference>
<dbReference type="CDD" id="cd05471">
    <property type="entry name" value="pepsin_like"/>
    <property type="match status" value="1"/>
</dbReference>
<evidence type="ECO:0000259" key="6">
    <source>
        <dbReference type="PROSITE" id="PS51767"/>
    </source>
</evidence>
<dbReference type="InterPro" id="IPR033121">
    <property type="entry name" value="PEPTIDASE_A1"/>
</dbReference>
<feature type="chain" id="PRO_5007852261" evidence="5">
    <location>
        <begin position="17"/>
        <end position="408"/>
    </location>
</feature>
<feature type="active site" evidence="3">
    <location>
        <position position="99"/>
    </location>
</feature>
<dbReference type="PROSITE" id="PS00141">
    <property type="entry name" value="ASP_PROTEASE"/>
    <property type="match status" value="2"/>
</dbReference>
<feature type="active site" evidence="3">
    <location>
        <position position="280"/>
    </location>
</feature>
<dbReference type="GO" id="GO:0004190">
    <property type="term" value="F:aspartic-type endopeptidase activity"/>
    <property type="evidence" value="ECO:0007669"/>
    <property type="project" value="UniProtKB-KW"/>
</dbReference>
<dbReference type="SUPFAM" id="SSF50630">
    <property type="entry name" value="Acid proteases"/>
    <property type="match status" value="1"/>
</dbReference>
<dbReference type="PROSITE" id="PS51767">
    <property type="entry name" value="PEPTIDASE_A1"/>
    <property type="match status" value="1"/>
</dbReference>
<dbReference type="InterPro" id="IPR001461">
    <property type="entry name" value="Aspartic_peptidase_A1"/>
</dbReference>